<feature type="compositionally biased region" description="Basic residues" evidence="18">
    <location>
        <begin position="117"/>
        <end position="127"/>
    </location>
</feature>
<evidence type="ECO:0000313" key="21">
    <source>
        <dbReference type="EMBL" id="KAG2225659.1"/>
    </source>
</evidence>
<dbReference type="SUPFAM" id="SSF52540">
    <property type="entry name" value="P-loop containing nucleoside triphosphate hydrolases"/>
    <property type="match status" value="2"/>
</dbReference>
<keyword evidence="13" id="KW-0804">Transcription</keyword>
<keyword evidence="12" id="KW-0175">Coiled coil</keyword>
<organism evidence="21 22">
    <name type="scientific">Circinella minor</name>
    <dbReference type="NCBI Taxonomy" id="1195481"/>
    <lineage>
        <taxon>Eukaryota</taxon>
        <taxon>Fungi</taxon>
        <taxon>Fungi incertae sedis</taxon>
        <taxon>Mucoromycota</taxon>
        <taxon>Mucoromycotina</taxon>
        <taxon>Mucoromycetes</taxon>
        <taxon>Mucorales</taxon>
        <taxon>Lichtheimiaceae</taxon>
        <taxon>Circinella</taxon>
    </lineage>
</organism>
<dbReference type="PROSITE" id="PS51194">
    <property type="entry name" value="HELICASE_CTER"/>
    <property type="match status" value="1"/>
</dbReference>
<evidence type="ECO:0000256" key="13">
    <source>
        <dbReference type="ARBA" id="ARBA00023163"/>
    </source>
</evidence>
<evidence type="ECO:0000256" key="12">
    <source>
        <dbReference type="ARBA" id="ARBA00023054"/>
    </source>
</evidence>
<dbReference type="InterPro" id="IPR001650">
    <property type="entry name" value="Helicase_C-like"/>
</dbReference>
<feature type="region of interest" description="Disordered" evidence="18">
    <location>
        <begin position="469"/>
        <end position="505"/>
    </location>
</feature>
<dbReference type="SMART" id="SM00490">
    <property type="entry name" value="HELICc"/>
    <property type="match status" value="1"/>
</dbReference>
<dbReference type="Gene3D" id="3.40.50.10810">
    <property type="entry name" value="Tandem AAA-ATPase domain"/>
    <property type="match status" value="1"/>
</dbReference>
<keyword evidence="8" id="KW-0378">Hydrolase</keyword>
<dbReference type="GO" id="GO:0006346">
    <property type="term" value="P:DNA methylation-dependent constitutive heterochromatin formation"/>
    <property type="evidence" value="ECO:0007669"/>
    <property type="project" value="TreeGrafter"/>
</dbReference>
<evidence type="ECO:0000256" key="4">
    <source>
        <dbReference type="ARBA" id="ARBA00022553"/>
    </source>
</evidence>
<evidence type="ECO:0000256" key="15">
    <source>
        <dbReference type="ARBA" id="ARBA00023306"/>
    </source>
</evidence>
<dbReference type="CDD" id="cd18793">
    <property type="entry name" value="SF2_C_SNF"/>
    <property type="match status" value="1"/>
</dbReference>
<dbReference type="InterPro" id="IPR000330">
    <property type="entry name" value="SNF2_N"/>
</dbReference>
<feature type="region of interest" description="Disordered" evidence="18">
    <location>
        <begin position="795"/>
        <end position="831"/>
    </location>
</feature>
<evidence type="ECO:0000259" key="20">
    <source>
        <dbReference type="PROSITE" id="PS51194"/>
    </source>
</evidence>
<dbReference type="GO" id="GO:0003682">
    <property type="term" value="F:chromatin binding"/>
    <property type="evidence" value="ECO:0007669"/>
    <property type="project" value="TreeGrafter"/>
</dbReference>
<evidence type="ECO:0000256" key="7">
    <source>
        <dbReference type="ARBA" id="ARBA00022776"/>
    </source>
</evidence>
<comment type="similarity">
    <text evidence="2">Belongs to the SNF2/RAD54 helicase family.</text>
</comment>
<reference evidence="21 22" key="1">
    <citation type="submission" date="2020-12" db="EMBL/GenBank/DDBJ databases">
        <title>Metabolic potential, ecology and presence of endohyphal bacteria is reflected in genomic diversity of Mucoromycotina.</title>
        <authorList>
            <person name="Muszewska A."/>
            <person name="Okrasinska A."/>
            <person name="Steczkiewicz K."/>
            <person name="Drgas O."/>
            <person name="Orlowska M."/>
            <person name="Perlinska-Lenart U."/>
            <person name="Aleksandrzak-Piekarczyk T."/>
            <person name="Szatraj K."/>
            <person name="Zielenkiewicz U."/>
            <person name="Pilsyk S."/>
            <person name="Malc E."/>
            <person name="Mieczkowski P."/>
            <person name="Kruszewska J.S."/>
            <person name="Biernat P."/>
            <person name="Pawlowska J."/>
        </authorList>
    </citation>
    <scope>NUCLEOTIDE SEQUENCE [LARGE SCALE GENOMIC DNA]</scope>
    <source>
        <strain evidence="21 22">CBS 142.35</strain>
    </source>
</reference>
<evidence type="ECO:0000256" key="8">
    <source>
        <dbReference type="ARBA" id="ARBA00022801"/>
    </source>
</evidence>
<dbReference type="SMART" id="SM00487">
    <property type="entry name" value="DEXDc"/>
    <property type="match status" value="1"/>
</dbReference>
<dbReference type="PANTHER" id="PTHR47161:SF1">
    <property type="entry name" value="LYMPHOID-SPECIFIC HELICASE"/>
    <property type="match status" value="1"/>
</dbReference>
<evidence type="ECO:0000259" key="19">
    <source>
        <dbReference type="PROSITE" id="PS51192"/>
    </source>
</evidence>
<dbReference type="GO" id="GO:0044027">
    <property type="term" value="P:negative regulation of gene expression via chromosomal CpG island methylation"/>
    <property type="evidence" value="ECO:0007669"/>
    <property type="project" value="TreeGrafter"/>
</dbReference>
<feature type="compositionally biased region" description="Basic and acidic residues" evidence="18">
    <location>
        <begin position="812"/>
        <end position="824"/>
    </location>
</feature>
<dbReference type="InterPro" id="IPR044753">
    <property type="entry name" value="HELLS_N"/>
</dbReference>
<evidence type="ECO:0000256" key="9">
    <source>
        <dbReference type="ARBA" id="ARBA00022806"/>
    </source>
</evidence>
<dbReference type="GO" id="GO:0005721">
    <property type="term" value="C:pericentric heterochromatin"/>
    <property type="evidence" value="ECO:0007669"/>
    <property type="project" value="TreeGrafter"/>
</dbReference>
<dbReference type="OrthoDB" id="5857104at2759"/>
<evidence type="ECO:0000256" key="18">
    <source>
        <dbReference type="SAM" id="MobiDB-lite"/>
    </source>
</evidence>
<dbReference type="Pfam" id="PF00176">
    <property type="entry name" value="SNF2-rel_dom"/>
    <property type="match status" value="1"/>
</dbReference>
<dbReference type="GO" id="GO:0004386">
    <property type="term" value="F:helicase activity"/>
    <property type="evidence" value="ECO:0007669"/>
    <property type="project" value="UniProtKB-KW"/>
</dbReference>
<feature type="compositionally biased region" description="Basic and acidic residues" evidence="18">
    <location>
        <begin position="483"/>
        <end position="494"/>
    </location>
</feature>
<feature type="compositionally biased region" description="Low complexity" evidence="18">
    <location>
        <begin position="99"/>
        <end position="116"/>
    </location>
</feature>
<dbReference type="Proteomes" id="UP000646827">
    <property type="component" value="Unassembled WGS sequence"/>
</dbReference>
<keyword evidence="5" id="KW-0132">Cell division</keyword>
<accession>A0A8H7S8K8</accession>
<comment type="function">
    <text evidence="16">Plays an essential role in normal development and survival. Involved in regulation of the expansion or survival of lymphoid cells. Required for de novo or maintenance DNA methylation. May control silencing of the imprinted CDKN1C gene through DNA methylation. May play a role in formation and organization of heterochromatin, implying a functional role in the regulation of transcription and mitosis.</text>
</comment>
<dbReference type="GO" id="GO:0005634">
    <property type="term" value="C:nucleus"/>
    <property type="evidence" value="ECO:0007669"/>
    <property type="project" value="UniProtKB-SubCell"/>
</dbReference>
<gene>
    <name evidence="21" type="ORF">INT45_012131</name>
</gene>
<dbReference type="EMBL" id="JAEPRB010000025">
    <property type="protein sequence ID" value="KAG2225659.1"/>
    <property type="molecule type" value="Genomic_DNA"/>
</dbReference>
<dbReference type="InterPro" id="IPR049730">
    <property type="entry name" value="SNF2/RAD54-like_C"/>
</dbReference>
<dbReference type="AlphaFoldDB" id="A0A8H7S8K8"/>
<evidence type="ECO:0000256" key="3">
    <source>
        <dbReference type="ARBA" id="ARBA00022473"/>
    </source>
</evidence>
<evidence type="ECO:0000256" key="14">
    <source>
        <dbReference type="ARBA" id="ARBA00023242"/>
    </source>
</evidence>
<dbReference type="GO" id="GO:0051301">
    <property type="term" value="P:cell division"/>
    <property type="evidence" value="ECO:0007669"/>
    <property type="project" value="UniProtKB-KW"/>
</dbReference>
<dbReference type="GO" id="GO:0016787">
    <property type="term" value="F:hydrolase activity"/>
    <property type="evidence" value="ECO:0007669"/>
    <property type="project" value="UniProtKB-KW"/>
</dbReference>
<dbReference type="InterPro" id="IPR038718">
    <property type="entry name" value="SNF2-like_sf"/>
</dbReference>
<protein>
    <recommendedName>
        <fullName evidence="17">Proliferation-associated SNF2-like protein</fullName>
    </recommendedName>
</protein>
<evidence type="ECO:0000256" key="16">
    <source>
        <dbReference type="ARBA" id="ARBA00053349"/>
    </source>
</evidence>
<keyword evidence="22" id="KW-1185">Reference proteome</keyword>
<comment type="subcellular location">
    <subcellularLocation>
        <location evidence="1">Nucleus</location>
    </subcellularLocation>
</comment>
<dbReference type="InterPro" id="IPR014001">
    <property type="entry name" value="Helicase_ATP-bd"/>
</dbReference>
<keyword evidence="11" id="KW-0805">Transcription regulation</keyword>
<name>A0A8H7S8K8_9FUNG</name>
<evidence type="ECO:0000256" key="6">
    <source>
        <dbReference type="ARBA" id="ARBA00022741"/>
    </source>
</evidence>
<feature type="region of interest" description="Disordered" evidence="18">
    <location>
        <begin position="77"/>
        <end position="176"/>
    </location>
</feature>
<feature type="compositionally biased region" description="Basic and acidic residues" evidence="18">
    <location>
        <begin position="142"/>
        <end position="170"/>
    </location>
</feature>
<feature type="non-terminal residue" evidence="21">
    <location>
        <position position="1"/>
    </location>
</feature>
<feature type="compositionally biased region" description="Basic and acidic residues" evidence="18">
    <location>
        <begin position="78"/>
        <end position="87"/>
    </location>
</feature>
<evidence type="ECO:0000256" key="11">
    <source>
        <dbReference type="ARBA" id="ARBA00023015"/>
    </source>
</evidence>
<keyword evidence="15" id="KW-0131">Cell cycle</keyword>
<evidence type="ECO:0000313" key="22">
    <source>
        <dbReference type="Proteomes" id="UP000646827"/>
    </source>
</evidence>
<evidence type="ECO:0000256" key="10">
    <source>
        <dbReference type="ARBA" id="ARBA00022840"/>
    </source>
</evidence>
<dbReference type="PROSITE" id="PS51192">
    <property type="entry name" value="HELICASE_ATP_BIND_1"/>
    <property type="match status" value="1"/>
</dbReference>
<dbReference type="PANTHER" id="PTHR47161">
    <property type="entry name" value="LYMPHOID-SPECIFIC HELICASE"/>
    <property type="match status" value="1"/>
</dbReference>
<dbReference type="Pfam" id="PF00271">
    <property type="entry name" value="Helicase_C"/>
    <property type="match status" value="1"/>
</dbReference>
<dbReference type="GO" id="GO:0031508">
    <property type="term" value="P:pericentric heterochromatin formation"/>
    <property type="evidence" value="ECO:0007669"/>
    <property type="project" value="TreeGrafter"/>
</dbReference>
<dbReference type="Gene3D" id="3.40.50.300">
    <property type="entry name" value="P-loop containing nucleotide triphosphate hydrolases"/>
    <property type="match status" value="1"/>
</dbReference>
<proteinExistence type="inferred from homology"/>
<dbReference type="CDD" id="cd18009">
    <property type="entry name" value="DEXHc_HELLS_SMARCA6"/>
    <property type="match status" value="1"/>
</dbReference>
<evidence type="ECO:0000256" key="1">
    <source>
        <dbReference type="ARBA" id="ARBA00004123"/>
    </source>
</evidence>
<feature type="domain" description="Helicase ATP-binding" evidence="19">
    <location>
        <begin position="202"/>
        <end position="371"/>
    </location>
</feature>
<dbReference type="GO" id="GO:0005524">
    <property type="term" value="F:ATP binding"/>
    <property type="evidence" value="ECO:0007669"/>
    <property type="project" value="UniProtKB-KW"/>
</dbReference>
<evidence type="ECO:0000256" key="2">
    <source>
        <dbReference type="ARBA" id="ARBA00007025"/>
    </source>
</evidence>
<keyword evidence="6" id="KW-0547">Nucleotide-binding</keyword>
<dbReference type="FunFam" id="3.40.50.300:FF:000577">
    <property type="entry name" value="lymphoid-specific helicase isoform X1"/>
    <property type="match status" value="1"/>
</dbReference>
<keyword evidence="14" id="KW-0539">Nucleus</keyword>
<evidence type="ECO:0000256" key="17">
    <source>
        <dbReference type="ARBA" id="ARBA00081399"/>
    </source>
</evidence>
<comment type="caution">
    <text evidence="21">The sequence shown here is derived from an EMBL/GenBank/DDBJ whole genome shotgun (WGS) entry which is preliminary data.</text>
</comment>
<keyword evidence="3" id="KW-0217">Developmental protein</keyword>
<keyword evidence="4" id="KW-0597">Phosphoprotein</keyword>
<keyword evidence="7" id="KW-0498">Mitosis</keyword>
<keyword evidence="10" id="KW-0067">ATP-binding</keyword>
<sequence>ATVNVGQTTVPNHELTQAMVEEETKLAKVTQKEEDKRIQEEAQAQFDTTVKEQRMKRLSFLLEKSGAYATILGKKLAKQQEEARERNAAPAPTTPTTPTPSSSAATAPEETNTTTTKRGKGRPRKRKADATGYQLSDYLNEEDVKRRKQSENDVGKAIQEDRENNQKTEKATTTPTISARQPTLVTGGVLRDYQLAGVEWLISLWENGLNGILADEMGLGKTLQTIGFIAHLKAMKVSGPYLIVTPLSTLANWVNEFKRFAPTIPVLLYHGTKEERQHMVNRKMPKKKETGPEFPIIVTSYEIVMNDRKHLQRYNWKYIVVDEGHRIKNLNCKLIKELKSYSSANRLLLTGTPLQNNLAELWSLLNFLLPDIFDDLDMFQSWFDFSDIHQKSGQDRIMKEEEEDRIISSLHTILQPFLLRRLKTDVEHSLPKKKEYLLYAPLTRSQKSLYDAILKRDLRDYLIKRKTTGLHEDQQQQPAQDQTNEKAIEEDGKTQRTTKSTVDYKEKSDRQYFKELEKAADENTTPSVDHGHMEKKKQLAVKQVNGLHLQNIVMQLRKVCNHPFLFDWPIDPKTNTHILNEELAAQSGKVLLLDRLLTGLFDRGHKVLVFSQMTKMLDILEDWATILKGWPICRLDGGVSQELRRQQIETFNDPASPYKLFLLSTRAGGLGINLTAADTVVIFDSDWNPQMDLQAQDRVHRIGQTKPVLIYRFVAANTVEAKMLERATAKRRLEKLVIQKGKFKTPVSASAKRDQESTLRELAEILASEDGEQVQIVSEGDKVISDEDLEKLLDRSDKVMEEQSASSTGGFREIDTSEMQDSKNEILATRM</sequence>
<keyword evidence="9" id="KW-0347">Helicase</keyword>
<dbReference type="FunFam" id="3.40.50.10810:FF:000015">
    <property type="entry name" value="lymphoid-specific helicase isoform X1"/>
    <property type="match status" value="1"/>
</dbReference>
<feature type="domain" description="Helicase C-terminal" evidence="20">
    <location>
        <begin position="592"/>
        <end position="744"/>
    </location>
</feature>
<dbReference type="InterPro" id="IPR027417">
    <property type="entry name" value="P-loop_NTPase"/>
</dbReference>
<evidence type="ECO:0000256" key="5">
    <source>
        <dbReference type="ARBA" id="ARBA00022618"/>
    </source>
</evidence>